<feature type="signal peptide" evidence="2">
    <location>
        <begin position="1"/>
        <end position="29"/>
    </location>
</feature>
<keyword evidence="1 2" id="KW-0732">Signal</keyword>
<proteinExistence type="predicted"/>
<reference evidence="4 5" key="1">
    <citation type="submission" date="2021-03" db="EMBL/GenBank/DDBJ databases">
        <title>Whole genome sequence of Metabacillus bambusae BG109.</title>
        <authorList>
            <person name="Jeong J.W."/>
        </authorList>
    </citation>
    <scope>NUCLEOTIDE SEQUENCE [LARGE SCALE GENOMIC DNA]</scope>
    <source>
        <strain evidence="4 5">BG109</strain>
    </source>
</reference>
<dbReference type="CDD" id="cd22786">
    <property type="entry name" value="DPBB_YuiC-like"/>
    <property type="match status" value="1"/>
</dbReference>
<organism evidence="4 5">
    <name type="scientific">Metabacillus bambusae</name>
    <dbReference type="NCBI Taxonomy" id="2795218"/>
    <lineage>
        <taxon>Bacteria</taxon>
        <taxon>Bacillati</taxon>
        <taxon>Bacillota</taxon>
        <taxon>Bacilli</taxon>
        <taxon>Bacillales</taxon>
        <taxon>Bacillaceae</taxon>
        <taxon>Metabacillus</taxon>
    </lineage>
</organism>
<dbReference type="PANTHER" id="PTHR39160">
    <property type="entry name" value="CELL WALL-BINDING PROTEIN YOCH"/>
    <property type="match status" value="1"/>
</dbReference>
<protein>
    <submittedName>
        <fullName evidence="4">3D domain-containing protein</fullName>
    </submittedName>
</protein>
<dbReference type="PANTHER" id="PTHR39160:SF4">
    <property type="entry name" value="RESUSCITATION-PROMOTING FACTOR RPFB"/>
    <property type="match status" value="1"/>
</dbReference>
<accession>A0ABS3MY63</accession>
<evidence type="ECO:0000313" key="5">
    <source>
        <dbReference type="Proteomes" id="UP000663981"/>
    </source>
</evidence>
<evidence type="ECO:0000259" key="3">
    <source>
        <dbReference type="Pfam" id="PF06725"/>
    </source>
</evidence>
<name>A0ABS3MY63_9BACI</name>
<keyword evidence="5" id="KW-1185">Reference proteome</keyword>
<evidence type="ECO:0000256" key="1">
    <source>
        <dbReference type="ARBA" id="ARBA00022729"/>
    </source>
</evidence>
<dbReference type="InterPro" id="IPR010611">
    <property type="entry name" value="3D_dom"/>
</dbReference>
<evidence type="ECO:0000313" key="4">
    <source>
        <dbReference type="EMBL" id="MBO1510845.1"/>
    </source>
</evidence>
<dbReference type="EMBL" id="JAGDEL010000002">
    <property type="protein sequence ID" value="MBO1510845.1"/>
    <property type="molecule type" value="Genomic_DNA"/>
</dbReference>
<sequence>MISIKRVSKRMFMTLLFLGALTTTFEAISGVEAEDVKNWYNHNSSSSSESLDRGNANEDDDTFRFLGLTFKSMNNEPTIETQVSSSVETIHDVSLEEAFDWSQYPTKKVIATGYTAGVESTGKYPNHPSYGITYSGVKVKRDLYSTVAADTSVFPIGTILFIPGYGYGVVADIGGAIKGNRLDLYYDTVTDVYNNWGKKQLDVYVVKMGEGKLTEEQLESLNEEESMQVFRQKYIKNKTKS</sequence>
<gene>
    <name evidence="4" type="ORF">I7822_03955</name>
</gene>
<dbReference type="Proteomes" id="UP000663981">
    <property type="component" value="Unassembled WGS sequence"/>
</dbReference>
<evidence type="ECO:0000256" key="2">
    <source>
        <dbReference type="SAM" id="SignalP"/>
    </source>
</evidence>
<dbReference type="SUPFAM" id="SSF50685">
    <property type="entry name" value="Barwin-like endoglucanases"/>
    <property type="match status" value="1"/>
</dbReference>
<dbReference type="InterPro" id="IPR051933">
    <property type="entry name" value="Resuscitation_pf_RpfB"/>
</dbReference>
<feature type="chain" id="PRO_5046306850" evidence="2">
    <location>
        <begin position="30"/>
        <end position="241"/>
    </location>
</feature>
<dbReference type="Gene3D" id="2.40.40.10">
    <property type="entry name" value="RlpA-like domain"/>
    <property type="match status" value="1"/>
</dbReference>
<feature type="domain" description="3D" evidence="3">
    <location>
        <begin position="145"/>
        <end position="206"/>
    </location>
</feature>
<dbReference type="RefSeq" id="WP_207975473.1">
    <property type="nucleotide sequence ID" value="NZ_JAGDEL010000002.1"/>
</dbReference>
<comment type="caution">
    <text evidence="4">The sequence shown here is derived from an EMBL/GenBank/DDBJ whole genome shotgun (WGS) entry which is preliminary data.</text>
</comment>
<dbReference type="InterPro" id="IPR036908">
    <property type="entry name" value="RlpA-like_sf"/>
</dbReference>
<dbReference type="Pfam" id="PF06725">
    <property type="entry name" value="3D"/>
    <property type="match status" value="1"/>
</dbReference>